<evidence type="ECO:0000256" key="4">
    <source>
        <dbReference type="ARBA" id="ARBA00038211"/>
    </source>
</evidence>
<sequence length="328" mass="37542">MVLGSVKKLDLRIESWEDVPSIQLLISSVKPDWPLDKLQYKLFNEGTSNVLFVVYLNTPLSPDNCVLVRIFGHQTELYIDRDKEAIYLWILNQIHFASEVYAKFLNGICYGYLPGSTVNYDILSDPHYYKMVAEKVAELHTLPIGEFTEQHFNDVGFLFDSSPCVLNSTLKLISLISDGLLDKVISNGSGDNDNFANSHNQFPPKEYLIEEVLFLRKLLANAKSPVRFCHNDLLFGNIVMSPNNDDVHFIDFEYCGHNNVCYEIANHFCEYCGMVDHDPSKYPSREIQRDWVRAYLQAFKTRSGDSGSVCSEEVEEWLDEIGNFTMVS</sequence>
<dbReference type="OrthoDB" id="10267235at2759"/>
<dbReference type="Pfam" id="PF01633">
    <property type="entry name" value="Choline_kinase"/>
    <property type="match status" value="1"/>
</dbReference>
<evidence type="ECO:0000313" key="7">
    <source>
        <dbReference type="Proteomes" id="UP000278807"/>
    </source>
</evidence>
<proteinExistence type="inferred from homology"/>
<accession>A0A0R3T741</accession>
<keyword evidence="2" id="KW-1208">Phospholipid metabolism</keyword>
<evidence type="ECO:0000256" key="3">
    <source>
        <dbReference type="ARBA" id="ARBA00037883"/>
    </source>
</evidence>
<keyword evidence="7" id="KW-1185">Reference proteome</keyword>
<dbReference type="GO" id="GO:0005737">
    <property type="term" value="C:cytoplasm"/>
    <property type="evidence" value="ECO:0007669"/>
    <property type="project" value="TreeGrafter"/>
</dbReference>
<dbReference type="Gene3D" id="3.30.200.20">
    <property type="entry name" value="Phosphorylase Kinase, domain 1"/>
    <property type="match status" value="1"/>
</dbReference>
<dbReference type="Proteomes" id="UP000278807">
    <property type="component" value="Unassembled WGS sequence"/>
</dbReference>
<dbReference type="PANTHER" id="PTHR22603">
    <property type="entry name" value="CHOLINE/ETHANOALAMINE KINASE"/>
    <property type="match status" value="1"/>
</dbReference>
<organism evidence="8">
    <name type="scientific">Rodentolepis nana</name>
    <name type="common">Dwarf tapeworm</name>
    <name type="synonym">Hymenolepis nana</name>
    <dbReference type="NCBI Taxonomy" id="102285"/>
    <lineage>
        <taxon>Eukaryota</taxon>
        <taxon>Metazoa</taxon>
        <taxon>Spiralia</taxon>
        <taxon>Lophotrochozoa</taxon>
        <taxon>Platyhelminthes</taxon>
        <taxon>Cestoda</taxon>
        <taxon>Eucestoda</taxon>
        <taxon>Cyclophyllidea</taxon>
        <taxon>Hymenolepididae</taxon>
        <taxon>Rodentolepis</taxon>
    </lineage>
</organism>
<keyword evidence="1" id="KW-0444">Lipid biosynthesis</keyword>
<keyword evidence="1" id="KW-0594">Phospholipid biosynthesis</keyword>
<dbReference type="PANTHER" id="PTHR22603:SF66">
    <property type="entry name" value="ETHANOLAMINE KINASE"/>
    <property type="match status" value="1"/>
</dbReference>
<evidence type="ECO:0000256" key="5">
    <source>
        <dbReference type="ARBA" id="ARBA00038874"/>
    </source>
</evidence>
<keyword evidence="1" id="KW-0443">Lipid metabolism</keyword>
<dbReference type="STRING" id="102285.A0A0R3T741"/>
<dbReference type="AlphaFoldDB" id="A0A0R3T741"/>
<comment type="similarity">
    <text evidence="4">Belongs to the choline/ethanolamine kinase family.</text>
</comment>
<comment type="pathway">
    <text evidence="3">Phospholipid metabolism; phosphatidylethanolamine biosynthesis; phosphatidylethanolamine from ethanolamine: step 1/3.</text>
</comment>
<dbReference type="GO" id="GO:0004305">
    <property type="term" value="F:ethanolamine kinase activity"/>
    <property type="evidence" value="ECO:0007669"/>
    <property type="project" value="UniProtKB-EC"/>
</dbReference>
<dbReference type="GO" id="GO:0006646">
    <property type="term" value="P:phosphatidylethanolamine biosynthetic process"/>
    <property type="evidence" value="ECO:0007669"/>
    <property type="project" value="TreeGrafter"/>
</dbReference>
<reference evidence="6 7" key="2">
    <citation type="submission" date="2018-11" db="EMBL/GenBank/DDBJ databases">
        <authorList>
            <consortium name="Pathogen Informatics"/>
        </authorList>
    </citation>
    <scope>NUCLEOTIDE SEQUENCE [LARGE SCALE GENOMIC DNA]</scope>
</reference>
<dbReference type="SUPFAM" id="SSF56112">
    <property type="entry name" value="Protein kinase-like (PK-like)"/>
    <property type="match status" value="1"/>
</dbReference>
<dbReference type="EC" id="2.7.1.82" evidence="5"/>
<evidence type="ECO:0000256" key="2">
    <source>
        <dbReference type="ARBA" id="ARBA00023264"/>
    </source>
</evidence>
<evidence type="ECO:0000313" key="6">
    <source>
        <dbReference type="EMBL" id="VDN98737.1"/>
    </source>
</evidence>
<reference evidence="8" key="1">
    <citation type="submission" date="2017-02" db="UniProtKB">
        <authorList>
            <consortium name="WormBaseParasite"/>
        </authorList>
    </citation>
    <scope>IDENTIFICATION</scope>
</reference>
<evidence type="ECO:0000313" key="8">
    <source>
        <dbReference type="WBParaSite" id="HNAJ_0000287901-mRNA-1"/>
    </source>
</evidence>
<protein>
    <recommendedName>
        <fullName evidence="5">ethanolamine kinase</fullName>
        <ecNumber evidence="5">2.7.1.82</ecNumber>
    </recommendedName>
</protein>
<gene>
    <name evidence="6" type="ORF">HNAJ_LOCUS2878</name>
</gene>
<dbReference type="EMBL" id="UZAE01001535">
    <property type="protein sequence ID" value="VDN98737.1"/>
    <property type="molecule type" value="Genomic_DNA"/>
</dbReference>
<dbReference type="InterPro" id="IPR011009">
    <property type="entry name" value="Kinase-like_dom_sf"/>
</dbReference>
<dbReference type="Gene3D" id="3.90.1200.10">
    <property type="match status" value="1"/>
</dbReference>
<dbReference type="WBParaSite" id="HNAJ_0000287901-mRNA-1">
    <property type="protein sequence ID" value="HNAJ_0000287901-mRNA-1"/>
    <property type="gene ID" value="HNAJ_0000287901"/>
</dbReference>
<name>A0A0R3T741_RODNA</name>
<evidence type="ECO:0000256" key="1">
    <source>
        <dbReference type="ARBA" id="ARBA00023209"/>
    </source>
</evidence>